<protein>
    <submittedName>
        <fullName evidence="3">FusB/FusC family EF-G-binding protein</fullName>
    </submittedName>
</protein>
<dbReference type="InterPro" id="IPR010841">
    <property type="entry name" value="EF-G-binding_N"/>
</dbReference>
<dbReference type="InterPro" id="IPR032330">
    <property type="entry name" value="EF-G-binding_C"/>
</dbReference>
<dbReference type="Pfam" id="PF07299">
    <property type="entry name" value="EF-G-binding_N"/>
    <property type="match status" value="1"/>
</dbReference>
<accession>A0ABS7BX13</accession>
<organism evidence="3 4">
    <name type="scientific">Paenibacillus sepulcri</name>
    <dbReference type="NCBI Taxonomy" id="359917"/>
    <lineage>
        <taxon>Bacteria</taxon>
        <taxon>Bacillati</taxon>
        <taxon>Bacillota</taxon>
        <taxon>Bacilli</taxon>
        <taxon>Bacillales</taxon>
        <taxon>Paenibacillaceae</taxon>
        <taxon>Paenibacillus</taxon>
    </lineage>
</organism>
<evidence type="ECO:0000259" key="1">
    <source>
        <dbReference type="Pfam" id="PF07299"/>
    </source>
</evidence>
<dbReference type="InterPro" id="IPR038344">
    <property type="entry name" value="EF-G_N_sf"/>
</dbReference>
<keyword evidence="4" id="KW-1185">Reference proteome</keyword>
<feature type="domain" description="Elongation factor G-binding protein C-terminal treble-clef zinc-finger" evidence="2">
    <location>
        <begin position="101"/>
        <end position="200"/>
    </location>
</feature>
<proteinExistence type="predicted"/>
<dbReference type="CDD" id="cd16342">
    <property type="entry name" value="FusC_FusB"/>
    <property type="match status" value="1"/>
</dbReference>
<sequence>MRVPFIRNHQYNVIKKQAGLLKQALRTVSDLKVLESVRDSTEAKIFGLFPDLTDTQRQLLEKFPTLATAEDFQNFLGSLEPYIVEFPQITNKQIQKLFPKNKKLKLPDLSLIDFRYLTYLSWTDISTDKLFIVYHADGQFIGVEGRFTPTNKKSYCFLCNNYEELAFYSVKTRPAKSSPDYYKAFGNYLCLNNHHCNTSITDVAFLEKFIDSVKK</sequence>
<name>A0ABS7BX13_9BACL</name>
<gene>
    <name evidence="3" type="ORF">K0U00_03790</name>
</gene>
<evidence type="ECO:0000313" key="4">
    <source>
        <dbReference type="Proteomes" id="UP001519887"/>
    </source>
</evidence>
<reference evidence="3 4" key="1">
    <citation type="submission" date="2021-07" db="EMBL/GenBank/DDBJ databases">
        <title>Paenibacillus radiodurans sp. nov., isolated from the southeastern edge of Tengger Desert.</title>
        <authorList>
            <person name="Zhang G."/>
        </authorList>
    </citation>
    <scope>NUCLEOTIDE SEQUENCE [LARGE SCALE GENOMIC DNA]</scope>
    <source>
        <strain evidence="3 4">CCM 7311</strain>
    </source>
</reference>
<feature type="domain" description="Elongation factor G-binding protein N-terminal" evidence="1">
    <location>
        <begin position="5"/>
        <end position="87"/>
    </location>
</feature>
<dbReference type="RefSeq" id="WP_210045990.1">
    <property type="nucleotide sequence ID" value="NZ_JBHLVU010000007.1"/>
</dbReference>
<dbReference type="Proteomes" id="UP001519887">
    <property type="component" value="Unassembled WGS sequence"/>
</dbReference>
<evidence type="ECO:0000259" key="2">
    <source>
        <dbReference type="Pfam" id="PF16571"/>
    </source>
</evidence>
<dbReference type="Gene3D" id="1.20.1280.250">
    <property type="match status" value="1"/>
</dbReference>
<dbReference type="Pfam" id="PF16571">
    <property type="entry name" value="FBP_C"/>
    <property type="match status" value="1"/>
</dbReference>
<evidence type="ECO:0000313" key="3">
    <source>
        <dbReference type="EMBL" id="MBW7453159.1"/>
    </source>
</evidence>
<dbReference type="EMBL" id="JAHZIK010000046">
    <property type="protein sequence ID" value="MBW7453159.1"/>
    <property type="molecule type" value="Genomic_DNA"/>
</dbReference>
<comment type="caution">
    <text evidence="3">The sequence shown here is derived from an EMBL/GenBank/DDBJ whole genome shotgun (WGS) entry which is preliminary data.</text>
</comment>